<name>A0ABZ0TU66_9SPHI</name>
<reference evidence="1 2" key="1">
    <citation type="submission" date="2023-11" db="EMBL/GenBank/DDBJ databases">
        <title>Analysis of the Genomes of Mucilaginibacter gossypii cycad 4 and M. sabulilitoris SNA2: microbes with the potential for plant growth promotion.</title>
        <authorList>
            <person name="Hirsch A.M."/>
            <person name="Humm E."/>
            <person name="Rubbi M."/>
            <person name="Del Vecchio G."/>
            <person name="Ha S.M."/>
            <person name="Pellegrini M."/>
            <person name="Gunsalus R.P."/>
        </authorList>
    </citation>
    <scope>NUCLEOTIDE SEQUENCE [LARGE SCALE GENOMIC DNA]</scope>
    <source>
        <strain evidence="1 2">SNA2</strain>
    </source>
</reference>
<organism evidence="1 2">
    <name type="scientific">Mucilaginibacter sabulilitoris</name>
    <dbReference type="NCBI Taxonomy" id="1173583"/>
    <lineage>
        <taxon>Bacteria</taxon>
        <taxon>Pseudomonadati</taxon>
        <taxon>Bacteroidota</taxon>
        <taxon>Sphingobacteriia</taxon>
        <taxon>Sphingobacteriales</taxon>
        <taxon>Sphingobacteriaceae</taxon>
        <taxon>Mucilaginibacter</taxon>
    </lineage>
</organism>
<evidence type="ECO:0000313" key="2">
    <source>
        <dbReference type="Proteomes" id="UP001324380"/>
    </source>
</evidence>
<dbReference type="Proteomes" id="UP001324380">
    <property type="component" value="Chromosome"/>
</dbReference>
<sequence>MEQATDKIKLSELDGLYGSIRKIRENVFKHVPISQLLGYNITNIVYYTLKQFNFRKPIPRGDVPAIEKACVTILTKTTYYIKGKIDPEFEREGPPYDPIQHYFKEILGFNKLPGRVFDELDALVRADLKEVMALIERYEAEPVIKTYLETGERRSQHEGKIRLDFYERCLAERDRIVKYLTSDLEYRALFKATEQSDRLSNSLMMFDGFRDRPYRWSQPYHLEYFDYKKINTCRHRLDEVVIRKIPALEKLYQIGKKTTFYSELQKLFPIPYLFEQIFNFYIPRNPKVAERLPVFKELRLLFKARRWYGFTALALTQVEGVFSDMTAIINPEKPLSSLSNKVLAVRPYYEYHERVFDYFEYILPRIRNRFLHSGSIGDWDFKIIAYDLIYDLHYILRVFLELKDNQVKLTNMLNGDLVDSISSLGAFNDLFEILKELRARQKSHPKNMELNELMMRWDDFEKNTLKDSGTLEYFADQVLTTLNELTTKFFETVYFNTGWTEKQIDLAGMKSKEVKEQLPEIKAVLTEYSWHFQEQVKQIMDMYAFLKAYKTYLPSFPATAAAKLNELIKQEKENEHTPKMHQIAPLFIANAK</sequence>
<keyword evidence="2" id="KW-1185">Reference proteome</keyword>
<proteinExistence type="predicted"/>
<evidence type="ECO:0000313" key="1">
    <source>
        <dbReference type="EMBL" id="WPU96417.1"/>
    </source>
</evidence>
<gene>
    <name evidence="1" type="ORF">SNE25_12895</name>
</gene>
<accession>A0ABZ0TU66</accession>
<protein>
    <submittedName>
        <fullName evidence="1">Uncharacterized protein</fullName>
    </submittedName>
</protein>
<dbReference type="EMBL" id="CP139558">
    <property type="protein sequence ID" value="WPU96417.1"/>
    <property type="molecule type" value="Genomic_DNA"/>
</dbReference>
<dbReference type="RefSeq" id="WP_321565511.1">
    <property type="nucleotide sequence ID" value="NZ_CP139558.1"/>
</dbReference>